<dbReference type="EMBL" id="FNCE01000014">
    <property type="protein sequence ID" value="SDG46041.1"/>
    <property type="molecule type" value="Genomic_DNA"/>
</dbReference>
<dbReference type="AlphaFoldDB" id="A0A1G7UFJ1"/>
<evidence type="ECO:0000313" key="3">
    <source>
        <dbReference type="Proteomes" id="UP000199415"/>
    </source>
</evidence>
<dbReference type="InterPro" id="IPR001633">
    <property type="entry name" value="EAL_dom"/>
</dbReference>
<dbReference type="STRING" id="1082479.SAMN05216241_11412"/>
<sequence>MTATGRPCPKCETVPGIPGPGWTLYIWPPLGHTGGKLTRRLDALRVPRAQGADGRAVVVGMDDLLRAGGLEALAADLSAEEQQDSSVLGVRGTDAPGFADYPRVTSLFRLMRLEQSETLAQTLTAGRIGASFTPITAADDASEVVAYRANLHFPDLEIASGDVFTLATDGGLLFQLDRVCRVACIREAANQGLDRPVFVQFHPSSIYDPVYCLRTTVSEVERTGLAAEDVVFTLSRAGSHRDIGHLQTILGYYKDRGFQVALGELGAERGALELLQHLRPEYVWLSHDVTAGVSQDPFRAVIARKLLEMAHRLRIETVAIGSLGDTDREWLYEHGVSALAMPERATQPGIPEGLALTASEDVPG</sequence>
<dbReference type="SUPFAM" id="SSF141868">
    <property type="entry name" value="EAL domain-like"/>
    <property type="match status" value="1"/>
</dbReference>
<name>A0A1G7UFJ1_9PROT</name>
<gene>
    <name evidence="2" type="ORF">SAMN05216241_11412</name>
</gene>
<protein>
    <submittedName>
        <fullName evidence="2">EAL domain, c-di-GMP-specific phosphodiesterase class I (Or its enzymatically inactive variant)</fullName>
    </submittedName>
</protein>
<dbReference type="GO" id="GO:0071111">
    <property type="term" value="F:cyclic-guanylate-specific phosphodiesterase activity"/>
    <property type="evidence" value="ECO:0007669"/>
    <property type="project" value="InterPro"/>
</dbReference>
<evidence type="ECO:0000259" key="1">
    <source>
        <dbReference type="PROSITE" id="PS50883"/>
    </source>
</evidence>
<evidence type="ECO:0000313" key="2">
    <source>
        <dbReference type="EMBL" id="SDG46041.1"/>
    </source>
</evidence>
<proteinExistence type="predicted"/>
<dbReference type="Gene3D" id="3.20.20.450">
    <property type="entry name" value="EAL domain"/>
    <property type="match status" value="1"/>
</dbReference>
<dbReference type="PROSITE" id="PS50883">
    <property type="entry name" value="EAL"/>
    <property type="match status" value="1"/>
</dbReference>
<feature type="domain" description="EAL" evidence="1">
    <location>
        <begin position="112"/>
        <end position="362"/>
    </location>
</feature>
<dbReference type="Proteomes" id="UP000199415">
    <property type="component" value="Unassembled WGS sequence"/>
</dbReference>
<dbReference type="PANTHER" id="PTHR33121:SF70">
    <property type="entry name" value="SIGNALING PROTEIN YKOW"/>
    <property type="match status" value="1"/>
</dbReference>
<dbReference type="Pfam" id="PF00563">
    <property type="entry name" value="EAL"/>
    <property type="match status" value="1"/>
</dbReference>
<reference evidence="2 3" key="1">
    <citation type="submission" date="2016-10" db="EMBL/GenBank/DDBJ databases">
        <authorList>
            <person name="de Groot N.N."/>
        </authorList>
    </citation>
    <scope>NUCLEOTIDE SEQUENCE [LARGE SCALE GENOMIC DNA]</scope>
    <source>
        <strain evidence="2 3">DSM 25584</strain>
    </source>
</reference>
<dbReference type="InterPro" id="IPR050706">
    <property type="entry name" value="Cyclic-di-GMP_PDE-like"/>
</dbReference>
<accession>A0A1G7UFJ1</accession>
<dbReference type="InterPro" id="IPR035919">
    <property type="entry name" value="EAL_sf"/>
</dbReference>
<dbReference type="PANTHER" id="PTHR33121">
    <property type="entry name" value="CYCLIC DI-GMP PHOSPHODIESTERASE PDEF"/>
    <property type="match status" value="1"/>
</dbReference>
<keyword evidence="3" id="KW-1185">Reference proteome</keyword>
<organism evidence="2 3">
    <name type="scientific">Limimonas halophila</name>
    <dbReference type="NCBI Taxonomy" id="1082479"/>
    <lineage>
        <taxon>Bacteria</taxon>
        <taxon>Pseudomonadati</taxon>
        <taxon>Pseudomonadota</taxon>
        <taxon>Alphaproteobacteria</taxon>
        <taxon>Rhodospirillales</taxon>
        <taxon>Rhodovibrionaceae</taxon>
        <taxon>Limimonas</taxon>
    </lineage>
</organism>
<dbReference type="SMART" id="SM00052">
    <property type="entry name" value="EAL"/>
    <property type="match status" value="1"/>
</dbReference>